<feature type="domain" description="F-box" evidence="1">
    <location>
        <begin position="1"/>
        <end position="45"/>
    </location>
</feature>
<reference evidence="3" key="1">
    <citation type="journal article" date="2017" name="Nat. Microbiol.">
        <title>Global analysis of biosynthetic gene clusters reveals vast potential of secondary metabolite production in Penicillium species.</title>
        <authorList>
            <person name="Nielsen J.C."/>
            <person name="Grijseels S."/>
            <person name="Prigent S."/>
            <person name="Ji B."/>
            <person name="Dainat J."/>
            <person name="Nielsen K.F."/>
            <person name="Frisvad J.C."/>
            <person name="Workman M."/>
            <person name="Nielsen J."/>
        </authorList>
    </citation>
    <scope>NUCLEOTIDE SEQUENCE [LARGE SCALE GENOMIC DNA]</scope>
    <source>
        <strain evidence="3">IBT 29486</strain>
    </source>
</reference>
<accession>A0A1V6RWH8</accession>
<comment type="caution">
    <text evidence="2">The sequence shown here is derived from an EMBL/GenBank/DDBJ whole genome shotgun (WGS) entry which is preliminary data.</text>
</comment>
<protein>
    <recommendedName>
        <fullName evidence="1">F-box domain-containing protein</fullName>
    </recommendedName>
</protein>
<dbReference type="PROSITE" id="PS50181">
    <property type="entry name" value="FBOX"/>
    <property type="match status" value="1"/>
</dbReference>
<keyword evidence="3" id="KW-1185">Reference proteome</keyword>
<dbReference type="AlphaFoldDB" id="A0A1V6RWH8"/>
<dbReference type="STRING" id="29845.A0A1V6RWH8"/>
<dbReference type="InterPro" id="IPR001810">
    <property type="entry name" value="F-box_dom"/>
</dbReference>
<evidence type="ECO:0000313" key="2">
    <source>
        <dbReference type="EMBL" id="OQE06141.1"/>
    </source>
</evidence>
<dbReference type="Pfam" id="PF20183">
    <property type="entry name" value="DUF6546"/>
    <property type="match status" value="1"/>
</dbReference>
<dbReference type="EMBL" id="MDYP01000019">
    <property type="protein sequence ID" value="OQE06141.1"/>
    <property type="molecule type" value="Genomic_DNA"/>
</dbReference>
<dbReference type="SUPFAM" id="SSF81383">
    <property type="entry name" value="F-box domain"/>
    <property type="match status" value="1"/>
</dbReference>
<dbReference type="Proteomes" id="UP000191518">
    <property type="component" value="Unassembled WGS sequence"/>
</dbReference>
<proteinExistence type="predicted"/>
<gene>
    <name evidence="2" type="ORF">PENVUL_c019G03325</name>
</gene>
<dbReference type="Pfam" id="PF12937">
    <property type="entry name" value="F-box-like"/>
    <property type="match status" value="1"/>
</dbReference>
<dbReference type="Gene3D" id="1.20.1280.50">
    <property type="match status" value="1"/>
</dbReference>
<dbReference type="InterPro" id="IPR046676">
    <property type="entry name" value="DUF6546"/>
</dbReference>
<sequence>MNPYLPPETLTQIFSFLPKEDSLASYATVCKTWQAILERRTFSTICLTPSRLPEFRRILGLLGGAPSSQSRQRRDNVTRLEFKVILPEYDIPARAARENKADRNQNNQTFTAALKALWEALSEWPEDMIQISLFLCAQSPSDCLADPDDASTLPPIDIIGELEIRTVKYRKIASEAMFRIISRLPRLRTLRAEIDDNERDSILRNFLRQEFALSIDETPKSLQSLILVPHKTLFQNTNLPTISGRGKDSLSLALSNMSQQLQYMELDTLMVGPELFWPPTKVGQLCWPKLTTFKLSYTSATPSGDWLLEEDPRWKEFESSESDLEEMEPWELALPHYLRLEKIRTKPTNAVNEIYLAAGRAAQYMPRLRTMSLRSLAEHEHPSGLQHVFERHAQHWFCYERSEGKATWVSSGEFHATKDVREVWNMVAKSHGHDQITIENLGFRGVAPSLLTCKPGEIDEEFRKRERCFSWEA</sequence>
<dbReference type="InterPro" id="IPR036047">
    <property type="entry name" value="F-box-like_dom_sf"/>
</dbReference>
<name>A0A1V6RWH8_9EURO</name>
<evidence type="ECO:0000259" key="1">
    <source>
        <dbReference type="PROSITE" id="PS50181"/>
    </source>
</evidence>
<organism evidence="2 3">
    <name type="scientific">Penicillium vulpinum</name>
    <dbReference type="NCBI Taxonomy" id="29845"/>
    <lineage>
        <taxon>Eukaryota</taxon>
        <taxon>Fungi</taxon>
        <taxon>Dikarya</taxon>
        <taxon>Ascomycota</taxon>
        <taxon>Pezizomycotina</taxon>
        <taxon>Eurotiomycetes</taxon>
        <taxon>Eurotiomycetidae</taxon>
        <taxon>Eurotiales</taxon>
        <taxon>Aspergillaceae</taxon>
        <taxon>Penicillium</taxon>
    </lineage>
</organism>
<evidence type="ECO:0000313" key="3">
    <source>
        <dbReference type="Proteomes" id="UP000191518"/>
    </source>
</evidence>